<comment type="caution">
    <text evidence="9">The sequence shown here is derived from an EMBL/GenBank/DDBJ whole genome shotgun (WGS) entry which is preliminary data.</text>
</comment>
<evidence type="ECO:0000313" key="10">
    <source>
        <dbReference type="Proteomes" id="UP000011612"/>
    </source>
</evidence>
<dbReference type="AlphaFoldDB" id="M0HFK4"/>
<protein>
    <submittedName>
        <fullName evidence="9">Rej domain protein</fullName>
    </submittedName>
</protein>
<dbReference type="Pfam" id="PF22352">
    <property type="entry name" value="K319L-like_PKD"/>
    <property type="match status" value="2"/>
</dbReference>
<dbReference type="STRING" id="1230453.C453_15748"/>
<organism evidence="9 10">
    <name type="scientific">Haloferax elongans ATCC BAA-1513</name>
    <dbReference type="NCBI Taxonomy" id="1230453"/>
    <lineage>
        <taxon>Archaea</taxon>
        <taxon>Methanobacteriati</taxon>
        <taxon>Methanobacteriota</taxon>
        <taxon>Stenosarchaea group</taxon>
        <taxon>Halobacteria</taxon>
        <taxon>Halobacteriales</taxon>
        <taxon>Haloferacaceae</taxon>
        <taxon>Haloferax</taxon>
    </lineage>
</organism>
<dbReference type="CDD" id="cd00146">
    <property type="entry name" value="PKD"/>
    <property type="match status" value="1"/>
</dbReference>
<evidence type="ECO:0000256" key="4">
    <source>
        <dbReference type="ARBA" id="ARBA00022989"/>
    </source>
</evidence>
<sequence length="902" mass="96254">MLSECRAQSETIGVVTLVGVVLVGVFIFGFAYLGTVPTDEASVADLSLERDGADLIVVHEGGDPLPIAETEVVVQGANGSVRRSLADGSPLSADGDDLFEPGERWRLVDAATDDDKFYRVVNADANEVVYEQSLDGETAATSTQTPTPEPTPTPTPEPTDAPEADAGSDVSITGEEDETQTLDGGGSYDPDGGPVSYEWQVVEYDGLDDEVGIRDSTRQAERATVEVTENVTDRNHTVVVELTVKDDEGDTATDRVNVSVEKINRPPNADAGEDKNGTPDSDGGSQGAVRNPSASVVERADPSASESEVVFERVEKPVYQLGGTGLLTFSLDGSNSSDPDGDPLTYQWSIANEGSLPPLLQNALTLSNVGSQTAQLSVDPLLLLQSRTVEVELTVTDDDGATDTDTVNVTLLPNNEAPEADLIADCTGLTCEFDASGSSDPDLGLLPDDEQNLTYEWAFGDGTTQTTDSPTVSHTYDESGTYDASVTVSDGVASDTATMTVQLGSLQYVDGTGTAICRDEANGGGDCTGDDDDHVRFDVRNGAGEAIRITGVSIVDAGTDDVYVREDDWPFDNPTIETAVEVSGGFNDDWTRLEGLFAALLYDTGTQNELASDPRYIPIVDTVPFVGSRTLDSSETATMTIGSLYRNPGATQPIDLDGEDVTVRVSYEYVGGSGSGEHEFTFTDGGDDSSDDTSVRGLRLEDQSQYSNAEYDISYDISNADPDGRVEVSVDNRQNTWSDRLLESTDTRGTLQYSNGGTMGDTYEITVRAYGADGTLLTEESIVDVADGTDPPQKGTLTKPTSPTIESVSVKDKTKRDNGDYQVKVKVEDSDDEFSRTEVIFQNNDHSWATRTESSTQKNAVLRYRQGGVEDDSYDIVVRVVDSDGIVVDEQVVTDTADGNDP</sequence>
<keyword evidence="10" id="KW-1185">Reference proteome</keyword>
<dbReference type="PATRIC" id="fig|1230453.4.peg.3134"/>
<dbReference type="Gene3D" id="2.60.40.10">
    <property type="entry name" value="Immunoglobulins"/>
    <property type="match status" value="3"/>
</dbReference>
<feature type="transmembrane region" description="Helical" evidence="7">
    <location>
        <begin position="12"/>
        <end position="33"/>
    </location>
</feature>
<comment type="subcellular location">
    <subcellularLocation>
        <location evidence="1">Membrane</location>
        <topology evidence="1">Multi-pass membrane protein</topology>
    </subcellularLocation>
</comment>
<feature type="compositionally biased region" description="Polar residues" evidence="6">
    <location>
        <begin position="795"/>
        <end position="807"/>
    </location>
</feature>
<feature type="domain" description="PKD" evidence="8">
    <location>
        <begin position="454"/>
        <end position="501"/>
    </location>
</feature>
<dbReference type="RefSeq" id="WP_008325899.1">
    <property type="nucleotide sequence ID" value="NZ_AOLK01000022.1"/>
</dbReference>
<gene>
    <name evidence="9" type="ORF">C453_15748</name>
</gene>
<dbReference type="GO" id="GO:0006816">
    <property type="term" value="P:calcium ion transport"/>
    <property type="evidence" value="ECO:0007669"/>
    <property type="project" value="TreeGrafter"/>
</dbReference>
<evidence type="ECO:0000256" key="5">
    <source>
        <dbReference type="ARBA" id="ARBA00023136"/>
    </source>
</evidence>
<dbReference type="PANTHER" id="PTHR46730">
    <property type="entry name" value="POLYCYSTIN-1"/>
    <property type="match status" value="1"/>
</dbReference>
<dbReference type="InterPro" id="IPR013783">
    <property type="entry name" value="Ig-like_fold"/>
</dbReference>
<keyword evidence="5 7" id="KW-0472">Membrane</keyword>
<feature type="compositionally biased region" description="Low complexity" evidence="6">
    <location>
        <begin position="137"/>
        <end position="146"/>
    </location>
</feature>
<dbReference type="Proteomes" id="UP000011612">
    <property type="component" value="Unassembled WGS sequence"/>
</dbReference>
<feature type="compositionally biased region" description="Pro residues" evidence="6">
    <location>
        <begin position="147"/>
        <end position="159"/>
    </location>
</feature>
<evidence type="ECO:0000313" key="9">
    <source>
        <dbReference type="EMBL" id="ELZ82553.1"/>
    </source>
</evidence>
<dbReference type="InterPro" id="IPR022409">
    <property type="entry name" value="PKD/Chitinase_dom"/>
</dbReference>
<feature type="region of interest" description="Disordered" evidence="6">
    <location>
        <begin position="785"/>
        <end position="807"/>
    </location>
</feature>
<dbReference type="PROSITE" id="PS50093">
    <property type="entry name" value="PKD"/>
    <property type="match status" value="1"/>
</dbReference>
<dbReference type="GO" id="GO:0005261">
    <property type="term" value="F:monoatomic cation channel activity"/>
    <property type="evidence" value="ECO:0007669"/>
    <property type="project" value="TreeGrafter"/>
</dbReference>
<evidence type="ECO:0000256" key="3">
    <source>
        <dbReference type="ARBA" id="ARBA00022737"/>
    </source>
</evidence>
<name>M0HFK4_HALEO</name>
<reference evidence="9 10" key="1">
    <citation type="journal article" date="2014" name="PLoS Genet.">
        <title>Phylogenetically driven sequencing of extremely halophilic archaea reveals strategies for static and dynamic osmo-response.</title>
        <authorList>
            <person name="Becker E.A."/>
            <person name="Seitzer P.M."/>
            <person name="Tritt A."/>
            <person name="Larsen D."/>
            <person name="Krusor M."/>
            <person name="Yao A.I."/>
            <person name="Wu D."/>
            <person name="Madern D."/>
            <person name="Eisen J.A."/>
            <person name="Darling A.E."/>
            <person name="Facciotti M.T."/>
        </authorList>
    </citation>
    <scope>NUCLEOTIDE SEQUENCE [LARGE SCALE GENOMIC DNA]</scope>
    <source>
        <strain evidence="9 10">ATCC BAA-1513</strain>
    </source>
</reference>
<dbReference type="OrthoDB" id="291958at2157"/>
<keyword evidence="4 7" id="KW-1133">Transmembrane helix</keyword>
<evidence type="ECO:0000256" key="1">
    <source>
        <dbReference type="ARBA" id="ARBA00004141"/>
    </source>
</evidence>
<dbReference type="InterPro" id="IPR000601">
    <property type="entry name" value="PKD_dom"/>
</dbReference>
<dbReference type="SUPFAM" id="SSF49299">
    <property type="entry name" value="PKD domain"/>
    <property type="match status" value="1"/>
</dbReference>
<dbReference type="PANTHER" id="PTHR46730:SF1">
    <property type="entry name" value="PLAT DOMAIN-CONTAINING PROTEIN"/>
    <property type="match status" value="1"/>
</dbReference>
<dbReference type="InterPro" id="IPR035986">
    <property type="entry name" value="PKD_dom_sf"/>
</dbReference>
<accession>M0HFK4</accession>
<proteinExistence type="predicted"/>
<keyword evidence="3" id="KW-0677">Repeat</keyword>
<feature type="region of interest" description="Disordered" evidence="6">
    <location>
        <begin position="242"/>
        <end position="309"/>
    </location>
</feature>
<dbReference type="EMBL" id="AOLK01000022">
    <property type="protein sequence ID" value="ELZ82553.1"/>
    <property type="molecule type" value="Genomic_DNA"/>
</dbReference>
<dbReference type="SMART" id="SM00089">
    <property type="entry name" value="PKD"/>
    <property type="match status" value="3"/>
</dbReference>
<keyword evidence="2 7" id="KW-0812">Transmembrane</keyword>
<evidence type="ECO:0000256" key="7">
    <source>
        <dbReference type="SAM" id="Phobius"/>
    </source>
</evidence>
<evidence type="ECO:0000259" key="8">
    <source>
        <dbReference type="PROSITE" id="PS50093"/>
    </source>
</evidence>
<feature type="region of interest" description="Disordered" evidence="6">
    <location>
        <begin position="133"/>
        <end position="196"/>
    </location>
</feature>
<dbReference type="Pfam" id="PF00801">
    <property type="entry name" value="PKD"/>
    <property type="match status" value="1"/>
</dbReference>
<evidence type="ECO:0000256" key="2">
    <source>
        <dbReference type="ARBA" id="ARBA00022692"/>
    </source>
</evidence>
<dbReference type="GO" id="GO:0005886">
    <property type="term" value="C:plasma membrane"/>
    <property type="evidence" value="ECO:0007669"/>
    <property type="project" value="TreeGrafter"/>
</dbReference>
<evidence type="ECO:0000256" key="6">
    <source>
        <dbReference type="SAM" id="MobiDB-lite"/>
    </source>
</evidence>